<evidence type="ECO:0000256" key="3">
    <source>
        <dbReference type="ARBA" id="ARBA00022505"/>
    </source>
</evidence>
<dbReference type="PANTHER" id="PTHR43742:SF10">
    <property type="entry name" value="TRIMETHYLAMINE-N-OXIDE REDUCTASE 2"/>
    <property type="match status" value="1"/>
</dbReference>
<accession>A0ABN6MC37</accession>
<dbReference type="InterPro" id="IPR009010">
    <property type="entry name" value="Asp_de-COase-like_dom_sf"/>
</dbReference>
<dbReference type="Proteomes" id="UP001320544">
    <property type="component" value="Chromosome"/>
</dbReference>
<proteinExistence type="inferred from homology"/>
<dbReference type="RefSeq" id="WP_102379421.1">
    <property type="nucleotide sequence ID" value="NZ_AP025564.1"/>
</dbReference>
<dbReference type="PROSITE" id="PS00932">
    <property type="entry name" value="MOLYBDOPTERIN_PROK_3"/>
    <property type="match status" value="1"/>
</dbReference>
<feature type="domain" description="Molybdopterin dinucleotide-binding" evidence="7">
    <location>
        <begin position="706"/>
        <end position="814"/>
    </location>
</feature>
<keyword evidence="5" id="KW-0560">Oxidoreductase</keyword>
<dbReference type="Gene3D" id="3.40.50.740">
    <property type="match status" value="2"/>
</dbReference>
<dbReference type="Pfam" id="PF00384">
    <property type="entry name" value="Molybdopterin"/>
    <property type="match status" value="2"/>
</dbReference>
<dbReference type="InterPro" id="IPR006655">
    <property type="entry name" value="Mopterin_OxRdtase_prok_CS"/>
</dbReference>
<comment type="similarity">
    <text evidence="2">Belongs to the prokaryotic molybdopterin-containing oxidoreductase family.</text>
</comment>
<keyword evidence="3" id="KW-0500">Molybdenum</keyword>
<dbReference type="Gene3D" id="2.40.40.20">
    <property type="match status" value="1"/>
</dbReference>
<reference evidence="8 9" key="1">
    <citation type="submission" date="2022-01" db="EMBL/GenBank/DDBJ databases">
        <title>Novel bile acid biosynthetic pathways are enriched in the microbiome of centenarians.</title>
        <authorList>
            <person name="Sato Y."/>
            <person name="Atarashi K."/>
            <person name="Plichta R.D."/>
            <person name="Arai Y."/>
            <person name="Sasajima S."/>
            <person name="Kearney M.S."/>
            <person name="Suda W."/>
            <person name="Takeshita K."/>
            <person name="Sasaki T."/>
            <person name="Okamoto S."/>
            <person name="Skelly N.A."/>
            <person name="Okamura Y."/>
            <person name="Vlamakis H."/>
            <person name="Li Y."/>
            <person name="Tanoue T."/>
            <person name="Takei H."/>
            <person name="Nittono H."/>
            <person name="Narushima S."/>
            <person name="Irie J."/>
            <person name="Itoh H."/>
            <person name="Moriya K."/>
            <person name="Sugiura Y."/>
            <person name="Suematsu M."/>
            <person name="Moritoki N."/>
            <person name="Shibata S."/>
            <person name="Littman R.D."/>
            <person name="Fischbach A.M."/>
            <person name="Uwamino Y."/>
            <person name="Inoue T."/>
            <person name="Honda A."/>
            <person name="Hattori M."/>
            <person name="Murai T."/>
            <person name="Xavier J.R."/>
            <person name="Hirose N."/>
            <person name="Honda K."/>
        </authorList>
    </citation>
    <scope>NUCLEOTIDE SEQUENCE [LARGE SCALE GENOMIC DNA]</scope>
    <source>
        <strain evidence="8 9">CE91-St30</strain>
    </source>
</reference>
<evidence type="ECO:0000256" key="2">
    <source>
        <dbReference type="ARBA" id="ARBA00010312"/>
    </source>
</evidence>
<dbReference type="Gene3D" id="3.40.228.10">
    <property type="entry name" value="Dimethylsulfoxide Reductase, domain 2"/>
    <property type="match status" value="1"/>
</dbReference>
<dbReference type="PANTHER" id="PTHR43742">
    <property type="entry name" value="TRIMETHYLAMINE-N-OXIDE REDUCTASE"/>
    <property type="match status" value="1"/>
</dbReference>
<dbReference type="SUPFAM" id="SSF53706">
    <property type="entry name" value="Formate dehydrogenase/DMSO reductase, domains 1-3"/>
    <property type="match status" value="1"/>
</dbReference>
<dbReference type="InterPro" id="IPR006656">
    <property type="entry name" value="Mopterin_OxRdtase"/>
</dbReference>
<organism evidence="8 9">
    <name type="scientific">Raoultibacter timonensis</name>
    <dbReference type="NCBI Taxonomy" id="1907662"/>
    <lineage>
        <taxon>Bacteria</taxon>
        <taxon>Bacillati</taxon>
        <taxon>Actinomycetota</taxon>
        <taxon>Coriobacteriia</taxon>
        <taxon>Eggerthellales</taxon>
        <taxon>Eggerthellaceae</taxon>
        <taxon>Raoultibacter</taxon>
    </lineage>
</organism>
<evidence type="ECO:0000259" key="6">
    <source>
        <dbReference type="Pfam" id="PF00384"/>
    </source>
</evidence>
<dbReference type="Gene3D" id="2.20.25.340">
    <property type="match status" value="1"/>
</dbReference>
<dbReference type="InterPro" id="IPR050612">
    <property type="entry name" value="Prok_Mopterin_Oxidored"/>
</dbReference>
<name>A0ABN6MC37_9ACTN</name>
<evidence type="ECO:0000256" key="5">
    <source>
        <dbReference type="ARBA" id="ARBA00023002"/>
    </source>
</evidence>
<evidence type="ECO:0000313" key="8">
    <source>
        <dbReference type="EMBL" id="BDE94763.1"/>
    </source>
</evidence>
<dbReference type="SUPFAM" id="SSF50692">
    <property type="entry name" value="ADC-like"/>
    <property type="match status" value="1"/>
</dbReference>
<gene>
    <name evidence="8" type="ORF">CE91St30_00960</name>
</gene>
<dbReference type="Pfam" id="PF01568">
    <property type="entry name" value="Molydop_binding"/>
    <property type="match status" value="1"/>
</dbReference>
<keyword evidence="4" id="KW-0479">Metal-binding</keyword>
<evidence type="ECO:0000259" key="7">
    <source>
        <dbReference type="Pfam" id="PF01568"/>
    </source>
</evidence>
<dbReference type="EMBL" id="AP025564">
    <property type="protein sequence ID" value="BDE94763.1"/>
    <property type="molecule type" value="Genomic_DNA"/>
</dbReference>
<evidence type="ECO:0000313" key="9">
    <source>
        <dbReference type="Proteomes" id="UP001320544"/>
    </source>
</evidence>
<protein>
    <submittedName>
        <fullName evidence="8">Dehydrogenase</fullName>
    </submittedName>
</protein>
<feature type="domain" description="Molybdopterin oxidoreductase" evidence="6">
    <location>
        <begin position="506"/>
        <end position="585"/>
    </location>
</feature>
<evidence type="ECO:0000256" key="4">
    <source>
        <dbReference type="ARBA" id="ARBA00022723"/>
    </source>
</evidence>
<sequence>MSEPIKIKDKTVLKGLGFDSFGQGSNSCEVDVLDGKIVRTRPFHYNYKNAYDPMEKNPWKIEARGHTLVAKEESLLCPFELAYKLRAYSPNRIPFPLKRVDWEPGGDPEKINAENRGISKFVRISWDEATTIIANEIRRMESQYGLTAILAQCDGHGETKSIHGPHGCQTHLLQLLGNYTQQIRTPDSWEGWVWGAKHVWAQFPVGQQRQVNMLKDICEHSEMMLYWGSDPEAMCWGWGGQTASHIAYHFDKLGIKNVFVSPDFNYTAAAHPGKWIPVLPNTDSALQCAIAYTWITEGLYDREYIDTHSIGFEWFESYVMGGIDDVIKTPKWAEEICGVPARIIKAFARDWAAHVTVISHCNGGGYIRSAYSHEPARLEVVLLAMQGLGKPGSGQFIYFQWQLFGMQSTNAGPRSSIIPSIEGCYHGIDQAFIPESFIPKTLIPKAILGDWSEENPLKWHSFTHCSLPASDQFDEYQYPVPGASPIHMIWTDTPCWTTCWNGGNEMIEAARSSKIEFILAQHPWFENDCLFADILLPVNTKFEEEDFADDLLNGFYNHIFYEAPAIEPIGESKSDWECVLEVAKKLGVYDELSEGLTYEDLIYRGWEKSRCADNVSYEDFRKNEYYVIPTAEDWEEDEPGLHAFWRDPQNNPLDTPSGLLEIYSPSLAYNFPDDEERLPYPRYMGDGESHQESRFSPRAKDYPYVMMSNHPRWRVHANMDDVPWFQEIETSKVHGDDGYPYEPVWINSADAVELGIEDGDIVEIHNERGMVLGGAYVTERIMRGAVNQDHGARLDPLEFGVADRGGANNIICPTNVTSKHCAGEVTNGFLVGLKKANMDELRARYPEAFERKFDAATGMVISDWVIEGDEE</sequence>
<dbReference type="InterPro" id="IPR006657">
    <property type="entry name" value="MoPterin_dinucl-bd_dom"/>
</dbReference>
<feature type="domain" description="Molybdopterin oxidoreductase" evidence="6">
    <location>
        <begin position="92"/>
        <end position="302"/>
    </location>
</feature>
<comment type="cofactor">
    <cofactor evidence="1">
        <name>Mo-bis(molybdopterin guanine dinucleotide)</name>
        <dbReference type="ChEBI" id="CHEBI:60539"/>
    </cofactor>
</comment>
<keyword evidence="9" id="KW-1185">Reference proteome</keyword>
<evidence type="ECO:0000256" key="1">
    <source>
        <dbReference type="ARBA" id="ARBA00001942"/>
    </source>
</evidence>